<evidence type="ECO:0000256" key="1">
    <source>
        <dbReference type="SAM" id="MobiDB-lite"/>
    </source>
</evidence>
<organism evidence="3 4">
    <name type="scientific">Rachiplusia nu nucleopolyhedrovirus</name>
    <dbReference type="NCBI Taxonomy" id="2605775"/>
    <lineage>
        <taxon>Viruses</taxon>
        <taxon>Viruses incertae sedis</taxon>
        <taxon>Naldaviricetes</taxon>
        <taxon>Lefavirales</taxon>
        <taxon>Baculoviridae</taxon>
        <taxon>Alphabaculovirus</taxon>
        <taxon>Alphabaculovirus ranus</taxon>
    </lineage>
</organism>
<dbReference type="GeneID" id="80538040"/>
<dbReference type="KEGG" id="vg:80538040"/>
<keyword evidence="4" id="KW-1185">Reference proteome</keyword>
<dbReference type="Pfam" id="PF02498">
    <property type="entry name" value="Bro-N"/>
    <property type="match status" value="1"/>
</dbReference>
<sequence>MDVCLKRFEFTVPTGKKTFECWAVKTIKKEILLKAREFILLFGYSAPCVAYRLINPDHKVMWFQVKEMLTNEHDKKYFNNQNRTLFLREPAILRLMNRSTKIETKILRNFITNLVIPTIKNSNFAPNPPISRLEIEELPQQSQEQQLQKQQSQEQQLQEQQQQEHNQLVRQDQFIQQLHSKSNEVANDNNNELSTIDLCVKLCVANSQFIQNKAKEVDKALYELKRTLNI</sequence>
<gene>
    <name evidence="3" type="primary">bro-d</name>
</gene>
<evidence type="ECO:0000313" key="4">
    <source>
        <dbReference type="Proteomes" id="UP000830719"/>
    </source>
</evidence>
<dbReference type="EMBL" id="MK419956">
    <property type="protein sequence ID" value="QEI03638.1"/>
    <property type="molecule type" value="Genomic_DNA"/>
</dbReference>
<name>A0AAE6M6C7_9ABAC</name>
<dbReference type="Proteomes" id="UP000830719">
    <property type="component" value="Segment"/>
</dbReference>
<evidence type="ECO:0000313" key="3">
    <source>
        <dbReference type="EMBL" id="QEI03638.1"/>
    </source>
</evidence>
<reference evidence="3" key="1">
    <citation type="submission" date="2019-01" db="EMBL/GenBank/DDBJ databases">
        <authorList>
            <person name="Trentin L.B."/>
            <person name="Santos E.R."/>
            <person name="Silva L.A."/>
            <person name="Sosa-Gomez D.R."/>
            <person name="Ribeiro B.M."/>
            <person name="Ardisson-Araujo D.M.P."/>
        </authorList>
    </citation>
    <scope>NUCLEOTIDE SEQUENCE</scope>
    <source>
        <strain evidence="3">VPN54</strain>
    </source>
</reference>
<proteinExistence type="predicted"/>
<dbReference type="InterPro" id="IPR003497">
    <property type="entry name" value="BRO_N_domain"/>
</dbReference>
<feature type="domain" description="Bro-N" evidence="2">
    <location>
        <begin position="21"/>
        <end position="117"/>
    </location>
</feature>
<evidence type="ECO:0000259" key="2">
    <source>
        <dbReference type="Pfam" id="PF02498"/>
    </source>
</evidence>
<dbReference type="RefSeq" id="YP_010799715.1">
    <property type="nucleotide sequence ID" value="NC_076682.1"/>
</dbReference>
<protein>
    <submittedName>
        <fullName evidence="3">BRO-D</fullName>
    </submittedName>
</protein>
<feature type="region of interest" description="Disordered" evidence="1">
    <location>
        <begin position="141"/>
        <end position="163"/>
    </location>
</feature>
<accession>A0AAE6M6C7</accession>